<dbReference type="GO" id="GO:0003824">
    <property type="term" value="F:catalytic activity"/>
    <property type="evidence" value="ECO:0007669"/>
    <property type="project" value="InterPro"/>
</dbReference>
<proteinExistence type="predicted"/>
<keyword evidence="6" id="KW-1185">Reference proteome</keyword>
<sequence>MTIRACPFCDIAAGRSPARFVYQDERACAFLDIEPVRSGHVLVVPRAHITDLTSDLAVEGITGMARVLHTTASLLRDRLSAEGVSVFQSNGAAAGQSVHHLHFHMVPRFSGDARLTTNWTPAQDAIQTLDRTHALLI</sequence>
<dbReference type="SUPFAM" id="SSF54197">
    <property type="entry name" value="HIT-like"/>
    <property type="match status" value="1"/>
</dbReference>
<evidence type="ECO:0000259" key="4">
    <source>
        <dbReference type="PROSITE" id="PS51084"/>
    </source>
</evidence>
<name>A0A5B1MBN4_9ACTN</name>
<evidence type="ECO:0000256" key="3">
    <source>
        <dbReference type="PROSITE-ProRule" id="PRU00464"/>
    </source>
</evidence>
<organism evidence="5 6">
    <name type="scientific">Nocardioides antri</name>
    <dbReference type="NCBI Taxonomy" id="2607659"/>
    <lineage>
        <taxon>Bacteria</taxon>
        <taxon>Bacillati</taxon>
        <taxon>Actinomycetota</taxon>
        <taxon>Actinomycetes</taxon>
        <taxon>Propionibacteriales</taxon>
        <taxon>Nocardioidaceae</taxon>
        <taxon>Nocardioides</taxon>
    </lineage>
</organism>
<dbReference type="GO" id="GO:0009117">
    <property type="term" value="P:nucleotide metabolic process"/>
    <property type="evidence" value="ECO:0007669"/>
    <property type="project" value="TreeGrafter"/>
</dbReference>
<evidence type="ECO:0000256" key="1">
    <source>
        <dbReference type="PIRSR" id="PIRSR601310-1"/>
    </source>
</evidence>
<dbReference type="Gene3D" id="3.30.428.10">
    <property type="entry name" value="HIT-like"/>
    <property type="match status" value="1"/>
</dbReference>
<accession>A0A5B1MBN4</accession>
<dbReference type="AlphaFoldDB" id="A0A5B1MBN4"/>
<feature type="active site" description="Tele-AMP-histidine intermediate" evidence="1">
    <location>
        <position position="102"/>
    </location>
</feature>
<dbReference type="EMBL" id="VUJW01000001">
    <property type="protein sequence ID" value="KAA1429429.1"/>
    <property type="molecule type" value="Genomic_DNA"/>
</dbReference>
<dbReference type="InterPro" id="IPR011146">
    <property type="entry name" value="HIT-like"/>
</dbReference>
<protein>
    <submittedName>
        <fullName evidence="5">HIT family protein</fullName>
    </submittedName>
</protein>
<feature type="domain" description="HIT" evidence="4">
    <location>
        <begin position="7"/>
        <end position="115"/>
    </location>
</feature>
<dbReference type="PRINTS" id="PR00332">
    <property type="entry name" value="HISTRIAD"/>
</dbReference>
<dbReference type="RefSeq" id="WP_149749051.1">
    <property type="nucleotide sequence ID" value="NZ_VUJW01000001.1"/>
</dbReference>
<gene>
    <name evidence="5" type="ORF">F0U47_04390</name>
</gene>
<dbReference type="Proteomes" id="UP000324351">
    <property type="component" value="Unassembled WGS sequence"/>
</dbReference>
<comment type="caution">
    <text evidence="5">The sequence shown here is derived from an EMBL/GenBank/DDBJ whole genome shotgun (WGS) entry which is preliminary data.</text>
</comment>
<dbReference type="PANTHER" id="PTHR46648:SF1">
    <property type="entry name" value="ADENOSINE 5'-MONOPHOSPHORAMIDASE HNT1"/>
    <property type="match status" value="1"/>
</dbReference>
<reference evidence="5 6" key="1">
    <citation type="submission" date="2019-09" db="EMBL/GenBank/DDBJ databases">
        <title>Nocardioides panacisoli sp. nov., isolated from the soil of a ginseng field.</title>
        <authorList>
            <person name="Cho C."/>
        </authorList>
    </citation>
    <scope>NUCLEOTIDE SEQUENCE [LARGE SCALE GENOMIC DNA]</scope>
    <source>
        <strain evidence="5 6">BN140041</strain>
    </source>
</reference>
<feature type="short sequence motif" description="Histidine triad motif" evidence="2 3">
    <location>
        <begin position="100"/>
        <end position="104"/>
    </location>
</feature>
<dbReference type="InterPro" id="IPR036265">
    <property type="entry name" value="HIT-like_sf"/>
</dbReference>
<dbReference type="PANTHER" id="PTHR46648">
    <property type="entry name" value="HIT FAMILY PROTEIN 1"/>
    <property type="match status" value="1"/>
</dbReference>
<reference evidence="5 6" key="2">
    <citation type="submission" date="2019-09" db="EMBL/GenBank/DDBJ databases">
        <authorList>
            <person name="Jin C."/>
        </authorList>
    </citation>
    <scope>NUCLEOTIDE SEQUENCE [LARGE SCALE GENOMIC DNA]</scope>
    <source>
        <strain evidence="5 6">BN140041</strain>
    </source>
</reference>
<evidence type="ECO:0000313" key="5">
    <source>
        <dbReference type="EMBL" id="KAA1429429.1"/>
    </source>
</evidence>
<dbReference type="PROSITE" id="PS51084">
    <property type="entry name" value="HIT_2"/>
    <property type="match status" value="1"/>
</dbReference>
<dbReference type="Pfam" id="PF01230">
    <property type="entry name" value="HIT"/>
    <property type="match status" value="1"/>
</dbReference>
<dbReference type="InterPro" id="IPR001310">
    <property type="entry name" value="Histidine_triad_HIT"/>
</dbReference>
<evidence type="ECO:0000313" key="6">
    <source>
        <dbReference type="Proteomes" id="UP000324351"/>
    </source>
</evidence>
<evidence type="ECO:0000256" key="2">
    <source>
        <dbReference type="PIRSR" id="PIRSR601310-3"/>
    </source>
</evidence>